<feature type="domain" description="C2H2-type" evidence="8">
    <location>
        <begin position="103"/>
        <end position="130"/>
    </location>
</feature>
<keyword evidence="10" id="KW-1185">Reference proteome</keyword>
<name>A0ABY6JWU0_9ARAC</name>
<protein>
    <recommendedName>
        <fullName evidence="8">C2H2-type domain-containing protein</fullName>
    </recommendedName>
</protein>
<feature type="domain" description="C2H2-type" evidence="8">
    <location>
        <begin position="132"/>
        <end position="151"/>
    </location>
</feature>
<dbReference type="SUPFAM" id="SSF57667">
    <property type="entry name" value="beta-beta-alpha zinc fingers"/>
    <property type="match status" value="1"/>
</dbReference>
<evidence type="ECO:0000256" key="1">
    <source>
        <dbReference type="ARBA" id="ARBA00004123"/>
    </source>
</evidence>
<evidence type="ECO:0000256" key="2">
    <source>
        <dbReference type="ARBA" id="ARBA00022723"/>
    </source>
</evidence>
<evidence type="ECO:0000256" key="5">
    <source>
        <dbReference type="ARBA" id="ARBA00022833"/>
    </source>
</evidence>
<dbReference type="Proteomes" id="UP001235939">
    <property type="component" value="Chromosome 01"/>
</dbReference>
<sequence>MNRHLKSSHLDITELFTCNLCHKGFSRKEYVKQHQMLCNFFIFCLRSVYRVIGIANLSNPMVGIQHQNKEHNRVFSHDVVTKFYICTNGLNGDIGGLSGSKEKACPLCLKVFFDIYTMKRHLKLHQDIRELYTCAYCQKGFTQKGHLRRHEARNCRGSFQQFL</sequence>
<keyword evidence="3" id="KW-0677">Repeat</keyword>
<evidence type="ECO:0000256" key="3">
    <source>
        <dbReference type="ARBA" id="ARBA00022737"/>
    </source>
</evidence>
<proteinExistence type="predicted"/>
<evidence type="ECO:0000256" key="7">
    <source>
        <dbReference type="PROSITE-ProRule" id="PRU00042"/>
    </source>
</evidence>
<keyword evidence="4 7" id="KW-0863">Zinc-finger</keyword>
<evidence type="ECO:0000259" key="8">
    <source>
        <dbReference type="PROSITE" id="PS50157"/>
    </source>
</evidence>
<evidence type="ECO:0000256" key="6">
    <source>
        <dbReference type="ARBA" id="ARBA00023242"/>
    </source>
</evidence>
<dbReference type="Gene3D" id="3.30.160.60">
    <property type="entry name" value="Classic Zinc Finger"/>
    <property type="match status" value="2"/>
</dbReference>
<dbReference type="SMART" id="SM00355">
    <property type="entry name" value="ZnF_C2H2"/>
    <property type="match status" value="3"/>
</dbReference>
<dbReference type="InterPro" id="IPR050888">
    <property type="entry name" value="ZnF_C2H2-type_TF"/>
</dbReference>
<comment type="subcellular location">
    <subcellularLocation>
        <location evidence="1">Nucleus</location>
    </subcellularLocation>
</comment>
<evidence type="ECO:0000313" key="9">
    <source>
        <dbReference type="EMBL" id="UYV60459.1"/>
    </source>
</evidence>
<dbReference type="InterPro" id="IPR036236">
    <property type="entry name" value="Znf_C2H2_sf"/>
</dbReference>
<keyword evidence="5" id="KW-0862">Zinc</keyword>
<evidence type="ECO:0000256" key="4">
    <source>
        <dbReference type="ARBA" id="ARBA00022771"/>
    </source>
</evidence>
<accession>A0ABY6JWU0</accession>
<dbReference type="PANTHER" id="PTHR24406">
    <property type="entry name" value="TRANSCRIPTIONAL REPRESSOR CTCFL-RELATED"/>
    <property type="match status" value="1"/>
</dbReference>
<evidence type="ECO:0000313" key="10">
    <source>
        <dbReference type="Proteomes" id="UP001235939"/>
    </source>
</evidence>
<dbReference type="InterPro" id="IPR013087">
    <property type="entry name" value="Znf_C2H2_type"/>
</dbReference>
<feature type="domain" description="C2H2-type" evidence="8">
    <location>
        <begin position="16"/>
        <end position="35"/>
    </location>
</feature>
<gene>
    <name evidence="9" type="ORF">LAZ67_1001195</name>
</gene>
<organism evidence="9 10">
    <name type="scientific">Cordylochernes scorpioides</name>
    <dbReference type="NCBI Taxonomy" id="51811"/>
    <lineage>
        <taxon>Eukaryota</taxon>
        <taxon>Metazoa</taxon>
        <taxon>Ecdysozoa</taxon>
        <taxon>Arthropoda</taxon>
        <taxon>Chelicerata</taxon>
        <taxon>Arachnida</taxon>
        <taxon>Pseudoscorpiones</taxon>
        <taxon>Cheliferoidea</taxon>
        <taxon>Chernetidae</taxon>
        <taxon>Cordylochernes</taxon>
    </lineage>
</organism>
<keyword evidence="6" id="KW-0539">Nucleus</keyword>
<dbReference type="EMBL" id="CP092863">
    <property type="protein sequence ID" value="UYV60459.1"/>
    <property type="molecule type" value="Genomic_DNA"/>
</dbReference>
<keyword evidence="2" id="KW-0479">Metal-binding</keyword>
<reference evidence="9 10" key="1">
    <citation type="submission" date="2022-01" db="EMBL/GenBank/DDBJ databases">
        <title>A chromosomal length assembly of Cordylochernes scorpioides.</title>
        <authorList>
            <person name="Zeh D."/>
            <person name="Zeh J."/>
        </authorList>
    </citation>
    <scope>NUCLEOTIDE SEQUENCE [LARGE SCALE GENOMIC DNA]</scope>
    <source>
        <strain evidence="9">IN4F17</strain>
        <tissue evidence="9">Whole Body</tissue>
    </source>
</reference>
<dbReference type="Pfam" id="PF00096">
    <property type="entry name" value="zf-C2H2"/>
    <property type="match status" value="2"/>
</dbReference>
<dbReference type="PROSITE" id="PS50157">
    <property type="entry name" value="ZINC_FINGER_C2H2_2"/>
    <property type="match status" value="3"/>
</dbReference>